<name>A0A370HT93_9HYPH</name>
<dbReference type="InterPro" id="IPR013858">
    <property type="entry name" value="Peptidase_M10B_C"/>
</dbReference>
<sequence length="353" mass="37336">MATFVFTVAEFTAFPTKPFAPGDDVTIADVGQAIDGLTPADIAAFAAANVDVIDATNDSMFLSTSQLEALGSVRLTAGDTVVLADSGAELASGTLAQISSLAARNVDRIDVTDNVVPFSLAQLNALPVSLTPGDTVFLTDSGATLSSLGPSDLASLSTRGVVGFNASDNVFTVSVPQYQAFGAFQLAPEDSFKVNGTNASEQIDGRSSNDRLYGLNGNDRLNGNDGNDWLIGGLGKDVLTGGGGADVFVFDKKPNKKTNYDTVRDFNVRDDSVYLDNAIFKKLGKGSEANPGKLNKAFFKISDKAQDFNDYLIYNKKTGILYYDSDGSGGAQQVEIAKLSKNLKLTYKDFFVI</sequence>
<comment type="caution">
    <text evidence="6">The sequence shown here is derived from an EMBL/GenBank/DDBJ whole genome shotgun (WGS) entry which is preliminary data.</text>
</comment>
<dbReference type="Pfam" id="PF00353">
    <property type="entry name" value="HemolysinCabind"/>
    <property type="match status" value="1"/>
</dbReference>
<protein>
    <recommendedName>
        <fullName evidence="5">Peptidase M10 serralysin C-terminal domain-containing protein</fullName>
    </recommendedName>
</protein>
<dbReference type="InterPro" id="IPR018511">
    <property type="entry name" value="Hemolysin-typ_Ca-bd_CS"/>
</dbReference>
<evidence type="ECO:0000256" key="1">
    <source>
        <dbReference type="ARBA" id="ARBA00001913"/>
    </source>
</evidence>
<dbReference type="RefSeq" id="WP_114769885.1">
    <property type="nucleotide sequence ID" value="NZ_QQBB01000003.1"/>
</dbReference>
<evidence type="ECO:0000259" key="5">
    <source>
        <dbReference type="Pfam" id="PF08548"/>
    </source>
</evidence>
<gene>
    <name evidence="6" type="ORF">DES45_103456</name>
</gene>
<dbReference type="InterPro" id="IPR011049">
    <property type="entry name" value="Serralysin-like_metalloprot_C"/>
</dbReference>
<dbReference type="GO" id="GO:0005615">
    <property type="term" value="C:extracellular space"/>
    <property type="evidence" value="ECO:0007669"/>
    <property type="project" value="InterPro"/>
</dbReference>
<organism evidence="6 7">
    <name type="scientific">Microvirga subterranea</name>
    <dbReference type="NCBI Taxonomy" id="186651"/>
    <lineage>
        <taxon>Bacteria</taxon>
        <taxon>Pseudomonadati</taxon>
        <taxon>Pseudomonadota</taxon>
        <taxon>Alphaproteobacteria</taxon>
        <taxon>Hyphomicrobiales</taxon>
        <taxon>Methylobacteriaceae</taxon>
        <taxon>Microvirga</taxon>
    </lineage>
</organism>
<dbReference type="PRINTS" id="PR00313">
    <property type="entry name" value="CABNDNGRPT"/>
</dbReference>
<accession>A0A370HT93</accession>
<dbReference type="Pfam" id="PF08548">
    <property type="entry name" value="Peptidase_M10_C"/>
    <property type="match status" value="1"/>
</dbReference>
<dbReference type="EMBL" id="QQBB01000003">
    <property type="protein sequence ID" value="RDI60194.1"/>
    <property type="molecule type" value="Genomic_DNA"/>
</dbReference>
<evidence type="ECO:0000256" key="3">
    <source>
        <dbReference type="ARBA" id="ARBA00022525"/>
    </source>
</evidence>
<dbReference type="OrthoDB" id="5380561at2"/>
<comment type="cofactor">
    <cofactor evidence="1">
        <name>Ca(2+)</name>
        <dbReference type="ChEBI" id="CHEBI:29108"/>
    </cofactor>
</comment>
<dbReference type="Proteomes" id="UP000254925">
    <property type="component" value="Unassembled WGS sequence"/>
</dbReference>
<evidence type="ECO:0000313" key="6">
    <source>
        <dbReference type="EMBL" id="RDI60194.1"/>
    </source>
</evidence>
<dbReference type="PROSITE" id="PS00330">
    <property type="entry name" value="HEMOLYSIN_CALCIUM"/>
    <property type="match status" value="2"/>
</dbReference>
<keyword evidence="7" id="KW-1185">Reference proteome</keyword>
<evidence type="ECO:0000256" key="4">
    <source>
        <dbReference type="ARBA" id="ARBA00022737"/>
    </source>
</evidence>
<keyword evidence="3" id="KW-0964">Secreted</keyword>
<dbReference type="SUPFAM" id="SSF51120">
    <property type="entry name" value="beta-Roll"/>
    <property type="match status" value="1"/>
</dbReference>
<comment type="subcellular location">
    <subcellularLocation>
        <location evidence="2">Secreted</location>
    </subcellularLocation>
</comment>
<evidence type="ECO:0000256" key="2">
    <source>
        <dbReference type="ARBA" id="ARBA00004613"/>
    </source>
</evidence>
<dbReference type="GO" id="GO:0005509">
    <property type="term" value="F:calcium ion binding"/>
    <property type="evidence" value="ECO:0007669"/>
    <property type="project" value="InterPro"/>
</dbReference>
<keyword evidence="4" id="KW-0677">Repeat</keyword>
<feature type="domain" description="Peptidase M10 serralysin C-terminal" evidence="5">
    <location>
        <begin position="180"/>
        <end position="277"/>
    </location>
</feature>
<reference evidence="6 7" key="1">
    <citation type="submission" date="2018-07" db="EMBL/GenBank/DDBJ databases">
        <title>Genomic Encyclopedia of Type Strains, Phase IV (KMG-IV): sequencing the most valuable type-strain genomes for metagenomic binning, comparative biology and taxonomic classification.</title>
        <authorList>
            <person name="Goeker M."/>
        </authorList>
    </citation>
    <scope>NUCLEOTIDE SEQUENCE [LARGE SCALE GENOMIC DNA]</scope>
    <source>
        <strain evidence="6 7">DSM 14364</strain>
    </source>
</reference>
<proteinExistence type="predicted"/>
<dbReference type="InterPro" id="IPR001343">
    <property type="entry name" value="Hemolysn_Ca-bd"/>
</dbReference>
<dbReference type="AlphaFoldDB" id="A0A370HT93"/>
<evidence type="ECO:0000313" key="7">
    <source>
        <dbReference type="Proteomes" id="UP000254925"/>
    </source>
</evidence>
<dbReference type="Gene3D" id="2.150.10.10">
    <property type="entry name" value="Serralysin-like metalloprotease, C-terminal"/>
    <property type="match status" value="1"/>
</dbReference>